<comment type="subcellular location">
    <subcellularLocation>
        <location evidence="1">Mitochondrion inner membrane</location>
        <topology evidence="1">Multi-pass membrane protein</topology>
    </subcellularLocation>
</comment>
<evidence type="ECO:0000256" key="11">
    <source>
        <dbReference type="RuleBase" id="RU000488"/>
    </source>
</evidence>
<keyword evidence="4 10" id="KW-0812">Transmembrane</keyword>
<feature type="transmembrane region" description="Helical" evidence="12">
    <location>
        <begin position="277"/>
        <end position="297"/>
    </location>
</feature>
<dbReference type="InterPro" id="IPR018108">
    <property type="entry name" value="MCP_transmembrane"/>
</dbReference>
<dbReference type="InterPro" id="IPR050391">
    <property type="entry name" value="Mito_Metabolite_Transporter"/>
</dbReference>
<evidence type="ECO:0008006" key="15">
    <source>
        <dbReference type="Google" id="ProtNLM"/>
    </source>
</evidence>
<keyword evidence="7 12" id="KW-1133">Transmembrane helix</keyword>
<dbReference type="Pfam" id="PF00153">
    <property type="entry name" value="Mito_carr"/>
    <property type="match status" value="3"/>
</dbReference>
<dbReference type="SUPFAM" id="SSF103506">
    <property type="entry name" value="Mitochondrial carrier"/>
    <property type="match status" value="1"/>
</dbReference>
<dbReference type="Gene3D" id="1.50.40.10">
    <property type="entry name" value="Mitochondrial carrier domain"/>
    <property type="match status" value="1"/>
</dbReference>
<sequence>MPVLRNADHPAHALSDSVAVRYTVAVLGSWAAEGGKYFNVVLWAEPVTVGETVYIMPVLRNADHPAHALSDSVAVRYTVAVLGSWAAEGATYPFDLTKTRLQIQSEVAAAKHGYKLENLGMIKTAVGIAKQEGVTKLWTGLMPMFQRHAIYSGCRLIFYEQFRNYFKDENGKVSLGIASVGGLAAGSLAQLIASPTDLVKVQMQAEGRRVLQGKPPRFSNCRDCYKMLYKESGIRGFWRGAVPNVQRAALVNMGDLAAYDYTKQFLMREFGMADTPLVHAAAAFAAGFVAAVLGTPADVLKTRLMNQPVGPDGRGLSYKGMIDCLQQSVKNEGILSVYKGFLPLWMRLGPWALINWIAFENIMLAIGGKSF</sequence>
<evidence type="ECO:0000313" key="13">
    <source>
        <dbReference type="EMBL" id="KAJ8730187.1"/>
    </source>
</evidence>
<dbReference type="InterPro" id="IPR023395">
    <property type="entry name" value="MCP_dom_sf"/>
</dbReference>
<dbReference type="PROSITE" id="PS50920">
    <property type="entry name" value="SOLCAR"/>
    <property type="match status" value="3"/>
</dbReference>
<dbReference type="EMBL" id="JARGEI010000006">
    <property type="protein sequence ID" value="KAJ8730187.1"/>
    <property type="molecule type" value="Genomic_DNA"/>
</dbReference>
<evidence type="ECO:0000256" key="2">
    <source>
        <dbReference type="ARBA" id="ARBA00006375"/>
    </source>
</evidence>
<reference evidence="13" key="1">
    <citation type="submission" date="2023-03" db="EMBL/GenBank/DDBJ databases">
        <title>Chromosome-level genomes of two armyworms, Mythimna separata and Mythimna loreyi, provide insights into the biosynthesis and reception of sex pheromones.</title>
        <authorList>
            <person name="Zhao H."/>
        </authorList>
    </citation>
    <scope>NUCLEOTIDE SEQUENCE</scope>
    <source>
        <strain evidence="13">BeijingLab</strain>
        <tissue evidence="13">Pupa</tissue>
    </source>
</reference>
<dbReference type="PANTHER" id="PTHR45618">
    <property type="entry name" value="MITOCHONDRIAL DICARBOXYLATE CARRIER-RELATED"/>
    <property type="match status" value="1"/>
</dbReference>
<protein>
    <recommendedName>
        <fullName evidence="15">Mitochondrial uncoupling protein 4</fullName>
    </recommendedName>
</protein>
<evidence type="ECO:0000256" key="8">
    <source>
        <dbReference type="ARBA" id="ARBA00023128"/>
    </source>
</evidence>
<keyword evidence="3 11" id="KW-0813">Transport</keyword>
<comment type="caution">
    <text evidence="13">The sequence shown here is derived from an EMBL/GenBank/DDBJ whole genome shotgun (WGS) entry which is preliminary data.</text>
</comment>
<proteinExistence type="inferred from homology"/>
<evidence type="ECO:0000256" key="10">
    <source>
        <dbReference type="PROSITE-ProRule" id="PRU00282"/>
    </source>
</evidence>
<keyword evidence="14" id="KW-1185">Reference proteome</keyword>
<feature type="repeat" description="Solcar" evidence="10">
    <location>
        <begin position="274"/>
        <end position="365"/>
    </location>
</feature>
<evidence type="ECO:0000256" key="6">
    <source>
        <dbReference type="ARBA" id="ARBA00022792"/>
    </source>
</evidence>
<dbReference type="AlphaFoldDB" id="A0AAD8DX84"/>
<feature type="repeat" description="Solcar" evidence="10">
    <location>
        <begin position="173"/>
        <end position="265"/>
    </location>
</feature>
<keyword evidence="6" id="KW-0999">Mitochondrion inner membrane</keyword>
<evidence type="ECO:0000256" key="5">
    <source>
        <dbReference type="ARBA" id="ARBA00022737"/>
    </source>
</evidence>
<keyword evidence="9 10" id="KW-0472">Membrane</keyword>
<gene>
    <name evidence="13" type="ORF">PYW07_017225</name>
</gene>
<dbReference type="FunFam" id="1.50.40.10:FF:000062">
    <property type="entry name" value="mitochondrial uncoupling protein 3"/>
    <property type="match status" value="1"/>
</dbReference>
<evidence type="ECO:0000256" key="1">
    <source>
        <dbReference type="ARBA" id="ARBA00004448"/>
    </source>
</evidence>
<accession>A0AAD8DX84</accession>
<keyword evidence="8" id="KW-0496">Mitochondrion</keyword>
<comment type="similarity">
    <text evidence="2 11">Belongs to the mitochondrial carrier (TC 2.A.29) family.</text>
</comment>
<dbReference type="GO" id="GO:0005743">
    <property type="term" value="C:mitochondrial inner membrane"/>
    <property type="evidence" value="ECO:0007669"/>
    <property type="project" value="UniProtKB-SubCell"/>
</dbReference>
<evidence type="ECO:0000256" key="9">
    <source>
        <dbReference type="ARBA" id="ARBA00023136"/>
    </source>
</evidence>
<dbReference type="Proteomes" id="UP001231518">
    <property type="component" value="Chromosome 9"/>
</dbReference>
<evidence type="ECO:0000313" key="14">
    <source>
        <dbReference type="Proteomes" id="UP001231518"/>
    </source>
</evidence>
<organism evidence="13 14">
    <name type="scientific">Mythimna separata</name>
    <name type="common">Oriental armyworm</name>
    <name type="synonym">Pseudaletia separata</name>
    <dbReference type="NCBI Taxonomy" id="271217"/>
    <lineage>
        <taxon>Eukaryota</taxon>
        <taxon>Metazoa</taxon>
        <taxon>Ecdysozoa</taxon>
        <taxon>Arthropoda</taxon>
        <taxon>Hexapoda</taxon>
        <taxon>Insecta</taxon>
        <taxon>Pterygota</taxon>
        <taxon>Neoptera</taxon>
        <taxon>Endopterygota</taxon>
        <taxon>Lepidoptera</taxon>
        <taxon>Glossata</taxon>
        <taxon>Ditrysia</taxon>
        <taxon>Noctuoidea</taxon>
        <taxon>Noctuidae</taxon>
        <taxon>Noctuinae</taxon>
        <taxon>Hadenini</taxon>
        <taxon>Mythimna</taxon>
    </lineage>
</organism>
<evidence type="ECO:0000256" key="3">
    <source>
        <dbReference type="ARBA" id="ARBA00022448"/>
    </source>
</evidence>
<keyword evidence="5" id="KW-0677">Repeat</keyword>
<evidence type="ECO:0000256" key="12">
    <source>
        <dbReference type="SAM" id="Phobius"/>
    </source>
</evidence>
<feature type="repeat" description="Solcar" evidence="10">
    <location>
        <begin position="71"/>
        <end position="165"/>
    </location>
</feature>
<evidence type="ECO:0000256" key="4">
    <source>
        <dbReference type="ARBA" id="ARBA00022692"/>
    </source>
</evidence>
<name>A0AAD8DX84_MYTSE</name>
<evidence type="ECO:0000256" key="7">
    <source>
        <dbReference type="ARBA" id="ARBA00022989"/>
    </source>
</evidence>